<dbReference type="InterPro" id="IPR001128">
    <property type="entry name" value="Cyt_P450"/>
</dbReference>
<keyword evidence="4 9" id="KW-0349">Heme</keyword>
<feature type="binding site" description="axial binding residue" evidence="9">
    <location>
        <position position="464"/>
    </location>
    <ligand>
        <name>heme</name>
        <dbReference type="ChEBI" id="CHEBI:30413"/>
    </ligand>
    <ligandPart>
        <name>Fe</name>
        <dbReference type="ChEBI" id="CHEBI:18248"/>
    </ligandPart>
</feature>
<evidence type="ECO:0000256" key="2">
    <source>
        <dbReference type="ARBA" id="ARBA00004586"/>
    </source>
</evidence>
<dbReference type="Gene3D" id="1.10.630.10">
    <property type="entry name" value="Cytochrome P450"/>
    <property type="match status" value="1"/>
</dbReference>
<evidence type="ECO:0000256" key="3">
    <source>
        <dbReference type="ARBA" id="ARBA00010617"/>
    </source>
</evidence>
<dbReference type="GO" id="GO:0020037">
    <property type="term" value="F:heme binding"/>
    <property type="evidence" value="ECO:0007669"/>
    <property type="project" value="InterPro"/>
</dbReference>
<reference evidence="11" key="2">
    <citation type="submission" date="2010-04" db="EMBL/GenBank/DDBJ databases">
        <authorList>
            <person name="Yang Z."/>
        </authorList>
    </citation>
    <scope>NUCLEOTIDE SEQUENCE</scope>
</reference>
<dbReference type="PROSITE" id="PS00086">
    <property type="entry name" value="CYTOCHROME_P450"/>
    <property type="match status" value="1"/>
</dbReference>
<dbReference type="InterPro" id="IPR036396">
    <property type="entry name" value="Cyt_P450_sf"/>
</dbReference>
<dbReference type="PRINTS" id="PR00385">
    <property type="entry name" value="P450"/>
</dbReference>
<evidence type="ECO:0000256" key="8">
    <source>
        <dbReference type="ARBA" id="ARBA00023136"/>
    </source>
</evidence>
<evidence type="ECO:0000256" key="1">
    <source>
        <dbReference type="ARBA" id="ARBA00001971"/>
    </source>
</evidence>
<evidence type="ECO:0000256" key="4">
    <source>
        <dbReference type="ARBA" id="ARBA00022617"/>
    </source>
</evidence>
<keyword evidence="7 10" id="KW-0503">Monooxygenase</keyword>
<dbReference type="CDD" id="cd20628">
    <property type="entry name" value="CYP4"/>
    <property type="match status" value="1"/>
</dbReference>
<keyword evidence="6 9" id="KW-0408">Iron</keyword>
<dbReference type="GO" id="GO:0005789">
    <property type="term" value="C:endoplasmic reticulum membrane"/>
    <property type="evidence" value="ECO:0007669"/>
    <property type="project" value="UniProtKB-SubCell"/>
</dbReference>
<dbReference type="Pfam" id="PF00067">
    <property type="entry name" value="p450"/>
    <property type="match status" value="1"/>
</dbReference>
<dbReference type="InterPro" id="IPR050196">
    <property type="entry name" value="Cytochrome_P450_Monoox"/>
</dbReference>
<dbReference type="GO" id="GO:0005506">
    <property type="term" value="F:iron ion binding"/>
    <property type="evidence" value="ECO:0007669"/>
    <property type="project" value="InterPro"/>
</dbReference>
<dbReference type="PANTHER" id="PTHR24291:SF189">
    <property type="entry name" value="CYTOCHROME P450 4C3-RELATED"/>
    <property type="match status" value="1"/>
</dbReference>
<organism evidence="11">
    <name type="scientific">Ummeliata insecticeps</name>
    <dbReference type="NCBI Taxonomy" id="447592"/>
    <lineage>
        <taxon>Eukaryota</taxon>
        <taxon>Metazoa</taxon>
        <taxon>Ecdysozoa</taxon>
        <taxon>Arthropoda</taxon>
        <taxon>Chelicerata</taxon>
        <taxon>Arachnida</taxon>
        <taxon>Araneae</taxon>
        <taxon>Araneomorphae</taxon>
        <taxon>Entelegynae</taxon>
        <taxon>Araneoidea</taxon>
        <taxon>Linyphiidae</taxon>
        <taxon>Erigoninae</taxon>
        <taxon>Ummeliata</taxon>
    </lineage>
</organism>
<name>D5H3H5_9ARAC</name>
<evidence type="ECO:0000256" key="10">
    <source>
        <dbReference type="RuleBase" id="RU000461"/>
    </source>
</evidence>
<dbReference type="GO" id="GO:0004497">
    <property type="term" value="F:monooxygenase activity"/>
    <property type="evidence" value="ECO:0007669"/>
    <property type="project" value="UniProtKB-KW"/>
</dbReference>
<proteinExistence type="evidence at transcript level"/>
<comment type="similarity">
    <text evidence="3 10">Belongs to the cytochrome P450 family.</text>
</comment>
<keyword evidence="5" id="KW-0256">Endoplasmic reticulum</keyword>
<keyword evidence="10" id="KW-0560">Oxidoreductase</keyword>
<dbReference type="GO" id="GO:0016705">
    <property type="term" value="F:oxidoreductase activity, acting on paired donors, with incorporation or reduction of molecular oxygen"/>
    <property type="evidence" value="ECO:0007669"/>
    <property type="project" value="InterPro"/>
</dbReference>
<dbReference type="AlphaFoldDB" id="D5H3H5"/>
<evidence type="ECO:0000256" key="5">
    <source>
        <dbReference type="ARBA" id="ARBA00022824"/>
    </source>
</evidence>
<gene>
    <name evidence="11" type="primary">cyp4CU1</name>
</gene>
<comment type="subcellular location">
    <subcellularLocation>
        <location evidence="2">Endoplasmic reticulum membrane</location>
    </subcellularLocation>
</comment>
<dbReference type="PANTHER" id="PTHR24291">
    <property type="entry name" value="CYTOCHROME P450 FAMILY 4"/>
    <property type="match status" value="1"/>
</dbReference>
<dbReference type="EMBL" id="FN773088">
    <property type="protein sequence ID" value="CBL51707.1"/>
    <property type="molecule type" value="mRNA"/>
</dbReference>
<reference evidence="11" key="1">
    <citation type="thesis" date="2010" institute="Department of Hubei University" country="College of Life Sciences, Wuhan, CHINA">
        <title>Cloning and sequence analysis of a cytochrome P450 in Ummeliata insecticeps (Araneae: Linyphiidae).</title>
        <authorList>
            <person name="Peng Y."/>
        </authorList>
    </citation>
    <scope>NUCLEOTIDE SEQUENCE</scope>
</reference>
<keyword evidence="8" id="KW-0472">Membrane</keyword>
<accession>D5H3H5</accession>
<sequence length="522" mass="60541">MVLVQVLCAIAVAIFAYAVHWYMKIKSRMHHWKKLPSKSPSFLFGNLRQVIKVYTRKNKYHWGVYILERMMGQGLLYQKEGLYAFWVGPTPVIPVSCPVLMEKVLGSSVSIEKSFEYDFFHKWLGLGLLTSTGTKWRNRRKLLTPCFHFRILEDFLPAFDDQSRILVPKIEQRRGDDHVHVMPLVTLCTLDIVCETVMGYRIGAQTGQNLDYTTAIQNLGDFFNQRTIRPWLFSDFLFDLSQIGRGFNKDLRTIHSFTRNVIKQKKDAFKRQESEQSFPESVKEANEDGRRRRQALMDLLLNMFFNGGQLTEEDIQEEVETFMFAGHETTAAGVTYALYCIGLYQDIQERLHEELEAIFQGDVARAVTMDDVREMKYMECVLKESQRIYPSVPMVGRKTAEDIEHNGFTIPSGSEVHLNFMCLHRHPDSFPNPEVFDPDRFLPENVLKRHPYAYVPFSAGPRNCIGQKFALLEMKVIVANILRKFCVVSLDPRDKVFVKVEFTLKPAEPMRLKFLPRTPVCC</sequence>
<evidence type="ECO:0000256" key="6">
    <source>
        <dbReference type="ARBA" id="ARBA00023004"/>
    </source>
</evidence>
<evidence type="ECO:0000256" key="9">
    <source>
        <dbReference type="PIRSR" id="PIRSR602401-1"/>
    </source>
</evidence>
<dbReference type="InterPro" id="IPR002401">
    <property type="entry name" value="Cyt_P450_E_grp-I"/>
</dbReference>
<dbReference type="SUPFAM" id="SSF48264">
    <property type="entry name" value="Cytochrome P450"/>
    <property type="match status" value="1"/>
</dbReference>
<evidence type="ECO:0000313" key="11">
    <source>
        <dbReference type="EMBL" id="CBL51707.1"/>
    </source>
</evidence>
<dbReference type="InterPro" id="IPR017972">
    <property type="entry name" value="Cyt_P450_CS"/>
</dbReference>
<evidence type="ECO:0000256" key="7">
    <source>
        <dbReference type="ARBA" id="ARBA00023033"/>
    </source>
</evidence>
<protein>
    <submittedName>
        <fullName evidence="11">CYP4CU1 protein</fullName>
    </submittedName>
</protein>
<dbReference type="PRINTS" id="PR00463">
    <property type="entry name" value="EP450I"/>
</dbReference>
<comment type="cofactor">
    <cofactor evidence="1 9">
        <name>heme</name>
        <dbReference type="ChEBI" id="CHEBI:30413"/>
    </cofactor>
</comment>
<keyword evidence="9 10" id="KW-0479">Metal-binding</keyword>